<dbReference type="PROSITE" id="PS50893">
    <property type="entry name" value="ABC_TRANSPORTER_2"/>
    <property type="match status" value="2"/>
</dbReference>
<dbReference type="Proteomes" id="UP000199377">
    <property type="component" value="Unassembled WGS sequence"/>
</dbReference>
<dbReference type="FunFam" id="3.40.50.300:FF:000016">
    <property type="entry name" value="Oligopeptide ABC transporter ATP-binding component"/>
    <property type="match status" value="2"/>
</dbReference>
<organism evidence="8 9">
    <name type="scientific">Albimonas pacifica</name>
    <dbReference type="NCBI Taxonomy" id="1114924"/>
    <lineage>
        <taxon>Bacteria</taxon>
        <taxon>Pseudomonadati</taxon>
        <taxon>Pseudomonadota</taxon>
        <taxon>Alphaproteobacteria</taxon>
        <taxon>Rhodobacterales</taxon>
        <taxon>Paracoccaceae</taxon>
        <taxon>Albimonas</taxon>
    </lineage>
</organism>
<dbReference type="Pfam" id="PF08352">
    <property type="entry name" value="oligo_HPY"/>
    <property type="match status" value="2"/>
</dbReference>
<reference evidence="8 9" key="1">
    <citation type="submission" date="2016-10" db="EMBL/GenBank/DDBJ databases">
        <authorList>
            <person name="de Groot N.N."/>
        </authorList>
    </citation>
    <scope>NUCLEOTIDE SEQUENCE [LARGE SCALE GENOMIC DNA]</scope>
    <source>
        <strain evidence="8 9">CGMCC 1.11030</strain>
    </source>
</reference>
<name>A0A1I3ENG5_9RHOB</name>
<keyword evidence="4" id="KW-0547">Nucleotide-binding</keyword>
<evidence type="ECO:0000259" key="7">
    <source>
        <dbReference type="PROSITE" id="PS50893"/>
    </source>
</evidence>
<dbReference type="PANTHER" id="PTHR43776:SF7">
    <property type="entry name" value="D,D-DIPEPTIDE TRANSPORT ATP-BINDING PROTEIN DDPF-RELATED"/>
    <property type="match status" value="1"/>
</dbReference>
<dbReference type="GO" id="GO:0005524">
    <property type="term" value="F:ATP binding"/>
    <property type="evidence" value="ECO:0007669"/>
    <property type="project" value="UniProtKB-KW"/>
</dbReference>
<dbReference type="AlphaFoldDB" id="A0A1I3ENG5"/>
<evidence type="ECO:0000256" key="2">
    <source>
        <dbReference type="ARBA" id="ARBA00005417"/>
    </source>
</evidence>
<dbReference type="STRING" id="1114924.SAMN05216258_103492"/>
<dbReference type="Gene3D" id="3.40.50.300">
    <property type="entry name" value="P-loop containing nucleotide triphosphate hydrolases"/>
    <property type="match status" value="2"/>
</dbReference>
<dbReference type="GO" id="GO:0055085">
    <property type="term" value="P:transmembrane transport"/>
    <property type="evidence" value="ECO:0007669"/>
    <property type="project" value="UniProtKB-ARBA"/>
</dbReference>
<feature type="domain" description="ABC transporter" evidence="7">
    <location>
        <begin position="36"/>
        <end position="291"/>
    </location>
</feature>
<dbReference type="InterPro" id="IPR003439">
    <property type="entry name" value="ABC_transporter-like_ATP-bd"/>
</dbReference>
<evidence type="ECO:0000256" key="6">
    <source>
        <dbReference type="SAM" id="MobiDB-lite"/>
    </source>
</evidence>
<dbReference type="InterPro" id="IPR017871">
    <property type="entry name" value="ABC_transporter-like_CS"/>
</dbReference>
<gene>
    <name evidence="8" type="ORF">SAMN05216258_103492</name>
</gene>
<dbReference type="NCBIfam" id="NF008453">
    <property type="entry name" value="PRK11308.1"/>
    <property type="match status" value="2"/>
</dbReference>
<comment type="similarity">
    <text evidence="2">Belongs to the ABC transporter superfamily.</text>
</comment>
<sequence length="624" mass="66925">MGTEPPETPDGRPAGAADASARAAGPASPAARPPLLEVSGLSVAFGRGRLGMQVVSDVAFSVRRGETLAIVGESGSGKTVSGKALLRILPKGAWVTGGTARFHLPDREPVDLLSLPGSELRAIRGGRISMIFQEPMSSLSPLHTVGAQTVEVVRLHTPLRGQAAKDRCLEIFDQVGFPDPNRAWSAYPFELSGGLRQRAMIAMAMVCKPDLMIADEPTTALDVTTQAQVLDLIKQLQQEMGLSVILVTHDLGVVANMADRVTVMRKGRVVEAGPVKDILERPGHGYTRALIAAAPELPEGKPVRRGGVRDPIFWARNLSKTYPGRRKGFGAPPPDVKAVQDVELAVGRGETLAIVGESGSGKSTIAKLMLRAEEPDPGAEVGFKGADGKTVDVTQLSGEALKTFRSKVQIVFQDPYASLSPRMAVMDILTEPLRVHHRGADRERRERAAELMRQVGLSPEHLSRFPHAFSGGQRQRISIARALALQPELLVCDEPTSALDVSVQAQVLALLKDLRDELGLSYLFISHDLTVVADLADRVAVMRRGRIVEQGPATLLFQDPRHPYTKALIAASPEPDLSRRLDLAAVARGAGAPDTWPEPFGYGSDDQAPGLLEVEPGHFVRCAA</sequence>
<dbReference type="GO" id="GO:0016887">
    <property type="term" value="F:ATP hydrolysis activity"/>
    <property type="evidence" value="ECO:0007669"/>
    <property type="project" value="InterPro"/>
</dbReference>
<dbReference type="InterPro" id="IPR013563">
    <property type="entry name" value="Oligopep_ABC_C"/>
</dbReference>
<accession>A0A1I3ENG5</accession>
<evidence type="ECO:0000256" key="4">
    <source>
        <dbReference type="ARBA" id="ARBA00022741"/>
    </source>
</evidence>
<dbReference type="PANTHER" id="PTHR43776">
    <property type="entry name" value="TRANSPORT ATP-BINDING PROTEIN"/>
    <property type="match status" value="1"/>
</dbReference>
<evidence type="ECO:0000313" key="9">
    <source>
        <dbReference type="Proteomes" id="UP000199377"/>
    </source>
</evidence>
<dbReference type="NCBIfam" id="NF007739">
    <property type="entry name" value="PRK10419.1"/>
    <property type="match status" value="2"/>
</dbReference>
<feature type="region of interest" description="Disordered" evidence="6">
    <location>
        <begin position="1"/>
        <end position="32"/>
    </location>
</feature>
<dbReference type="InterPro" id="IPR003593">
    <property type="entry name" value="AAA+_ATPase"/>
</dbReference>
<dbReference type="CDD" id="cd03257">
    <property type="entry name" value="ABC_NikE_OppD_transporters"/>
    <property type="match status" value="2"/>
</dbReference>
<feature type="domain" description="ABC transporter" evidence="7">
    <location>
        <begin position="313"/>
        <end position="569"/>
    </location>
</feature>
<dbReference type="InterPro" id="IPR027417">
    <property type="entry name" value="P-loop_NTPase"/>
</dbReference>
<dbReference type="GO" id="GO:0015833">
    <property type="term" value="P:peptide transport"/>
    <property type="evidence" value="ECO:0007669"/>
    <property type="project" value="InterPro"/>
</dbReference>
<proteinExistence type="inferred from homology"/>
<evidence type="ECO:0000313" key="8">
    <source>
        <dbReference type="EMBL" id="SFI00492.1"/>
    </source>
</evidence>
<evidence type="ECO:0000256" key="5">
    <source>
        <dbReference type="ARBA" id="ARBA00022840"/>
    </source>
</evidence>
<evidence type="ECO:0000256" key="3">
    <source>
        <dbReference type="ARBA" id="ARBA00022448"/>
    </source>
</evidence>
<dbReference type="SUPFAM" id="SSF52540">
    <property type="entry name" value="P-loop containing nucleoside triphosphate hydrolases"/>
    <property type="match status" value="2"/>
</dbReference>
<dbReference type="GO" id="GO:0005886">
    <property type="term" value="C:plasma membrane"/>
    <property type="evidence" value="ECO:0007669"/>
    <property type="project" value="UniProtKB-SubCell"/>
</dbReference>
<feature type="compositionally biased region" description="Low complexity" evidence="6">
    <location>
        <begin position="11"/>
        <end position="32"/>
    </location>
</feature>
<comment type="subcellular location">
    <subcellularLocation>
        <location evidence="1">Cell inner membrane</location>
        <topology evidence="1">Peripheral membrane protein</topology>
    </subcellularLocation>
</comment>
<keyword evidence="9" id="KW-1185">Reference proteome</keyword>
<dbReference type="SMART" id="SM00382">
    <property type="entry name" value="AAA"/>
    <property type="match status" value="2"/>
</dbReference>
<dbReference type="Pfam" id="PF00005">
    <property type="entry name" value="ABC_tran"/>
    <property type="match status" value="2"/>
</dbReference>
<keyword evidence="3" id="KW-0813">Transport</keyword>
<keyword evidence="5 8" id="KW-0067">ATP-binding</keyword>
<dbReference type="InterPro" id="IPR050319">
    <property type="entry name" value="ABC_transp_ATP-bind"/>
</dbReference>
<protein>
    <submittedName>
        <fullName evidence="8">Peptide/nickel transport system ATP-binding protein</fullName>
    </submittedName>
</protein>
<dbReference type="EMBL" id="FOQH01000003">
    <property type="protein sequence ID" value="SFI00492.1"/>
    <property type="molecule type" value="Genomic_DNA"/>
</dbReference>
<evidence type="ECO:0000256" key="1">
    <source>
        <dbReference type="ARBA" id="ARBA00004417"/>
    </source>
</evidence>
<dbReference type="PROSITE" id="PS00211">
    <property type="entry name" value="ABC_TRANSPORTER_1"/>
    <property type="match status" value="1"/>
</dbReference>